<keyword evidence="16" id="KW-1090">Inhibition of host innate immune response by virus</keyword>
<dbReference type="InterPro" id="IPR042308">
    <property type="entry name" value="HC_PRO_CPD_sf"/>
</dbReference>
<keyword evidence="20" id="KW-0547">Nucleotide-binding</keyword>
<keyword evidence="15" id="KW-0945">Host-virus interaction</keyword>
<feature type="active site" description="For helper component proteinase activity" evidence="32">
    <location>
        <position position="657"/>
    </location>
</feature>
<dbReference type="SUPFAM" id="SSF56672">
    <property type="entry name" value="DNA/RNA polymerases"/>
    <property type="match status" value="1"/>
</dbReference>
<dbReference type="InterPro" id="IPR014001">
    <property type="entry name" value="Helicase_ATP-bd"/>
</dbReference>
<sequence length="3117" mass="354960">MAAVTEVTKTLNMHNLVGQVMYQFQFGTLPPVFVGTIEQIAHARNAHITEANKAYVREAMLEKVKERAMMDKWEREYNASRQTKPDSYKIVLSKQQKAIIRRRERQSTRAKIAEQENILSKCVIGPWGPTVNAMSIANGPLPSAMEVELKWPLHQTRSQRIRGSPINPIKLRGDAFKKLLKDLATLMIEKPITLDICDKRHNVVSVQRRQKRFYLKVDTMHEKGINRARDVRMDEFTQRVLETMNMRTSGNNWHSVWNVKPGYSGYIVRRAALRGVHSRAYGSIFVIRGNHEGKLYDARIKLSHTIRAKITHYSDPGVKFWKGFNTAFQKYRKQDREHTCETDLDVEECGEVAALLCLALFPCGKITCNKCVEENLLAEGQATHESILKKQREVKQIVLQQHPQFRHALQILERQSKALESVNNNYKDFTEIHSLSEGRTLSAFSHASRINDVLIKGGSATAEELSGATRNLLEIVRYLKNRMESSEKGTLQTFRNKISQKAHLNPALMCDNQLDENGNFVWGERGYHAKRFFNHYFEVVDPSKGYAKFEIRSNLQGNGKKKIKKMVVPTNFKVLREQMHGEPIGDHPLTVECTSVLNGDFLYSCCCVTNESGEPILSELQMPTKNHLVVGNSGDSKYVDMPPQEGQSMYIAKAGYCYMNIFLAMLVNVRKDEAEAFTKMVRDVLINQLGMWPTLLDVASACYLLKVFFPDVSGAELPRILVDHKTKTMHVIDSYGSLNTGYHILKANTVEQLIKFTRADLKSDMKHYLVGGPVLNDEDIDPIEYRMPPWHLRRLIKGIYNPQILLDDIRINRYLPLYALLSPGVLIAMYNSASLETLTKEYLRKDDEFVAIVIILESLARKVSTSTSLMSQLAIIEGEAQYIIEAVQGIKQRYPIPYTVVMEMLIVLASRSESDAALDAAGFQKFQRESVQLMEKNYLRILENEWRALSLWQKLSAISRSSRFSIHTRGGLRNESIEDLGGRYSESMNFYFGELKNGIVKMCKRATTQVKTITQSTQMSIKRKICSCFNYFIPDIFKFINVMLCLTMILTLAQELHAMVERTRNCKRMARQFENQEKERKIKFMHQAYNNEHKEDPSFEEFLEYLEKHTPELVTYFQEDEIVVHQAKRRGEVELERVVAFIALVMMVFDSERSDCVVKILNKLKNIISSTDADVYHQALSEIEDDINEKNLTIDFELSQDSMRTPPTVAEHTFCTWWTHQVSNGRTIPHYRTEGHFMTFTRVNAHHIATEIATNEFKDILLMGAVGSGKSTGLPFHLSKRGKVLLVEPTRPLAENVYRQLANDPFYINATLLMRGLTTCGSSPVTIMTSGFALNQLAHNRHRISEYDFVIFDECHVHDANAMALRCLLHDAEFSGKIIKVSATPPGREVEFTTQYPVKLLTEESLGLKEFVDAQGTGANCDITQYGDNILVYVASYNEVDIISKALIDKGHKVTKVDGRTMKVGKVEIVTSGTSQRKHFVVATNIIENGVTLDIEVVVDFGTKVVPFLDVDNRMMQYQKVAINYGERIQRLGRVGRHKPGTALRIGHTERGLSEIPSCIATEAAFRCFTFGLPVITNNVTTSLLANATVRQARTMAHFELSPFYTYHFVRYDGTMHPEIHKVLKRFKLRDSEIVLNKTAIPNRGISTWMTSSAYQRLGANVGDSNEVRIPFLCKDIPETLHEVVWDIIIKHKSDAGFGRLSSASACKVAYTLKTDVMSIQRTIHIIDALIVEERQKQEYFRTITTNTISSSNFSLQSIANAIRARFSSDHTVENISVLENAKAQLCEFKNLNIDAAFQDFDSQVGRNYISNFGALEAVYHQSEKAMSEHFKLKGRWNKSLITRDVMIMIGVLLGGLVMLYKQFKGQMNDEVYHEARGKRQRQRLRFRDAHDNKLGREVYGDDGTMEHYFGEAYTKKGKTSGRTHGMGQKQRKFVNMYSFDPEDFSAVRFVDVLTGATLDETPITDLHLVQEHFTKIRSDMIESGELDSQHLYSGKGVNAYYMNNRTGKALQVDLTPHNPLLVCANKPTIAGFPEREYELRQTGQPKSISLKDVPKANDLSEMVQHESASLHRGLRDYNPISNSICKLINRSEGGKDTIYGLGFGPIIITNRHLFEQNGGELDIKTRHGDFLIQNAAQLQLYPIPNRDLILIRLPKDIPPFPQKLQFRQPERNEKICMVGSNFQAKSVTNTVSETSIILPLDDCHFWKHWITTKDGQCGLPLVSTKDGNIVGIHSLGSFNNTINYFASFPENFVSQYLLTPENHRWVQHWKYNTDNISWGPLKINSEPPTGLFKTSKLIGDLESLFVRQQMKRERWLYEQLDGNLKAVASCPNQLVTKHVVKGKCPMFDMYLKLDEEGRKFFTPLLGQYQKSRLNKEAYIKDIMKYSTVIEAGNVQTHTFEQAVQLLIQDLTDLGFEECQYITDEDVIFNALNMKSAVGALYGGKKKDYFKDFTQEMKETILKQSCARLYTGKMGLWNGSLKAELRPLEKVQANKTRTFTAAPLDTLLGGKACVDDFNNQFYELNIKGPWSVGMTKFYGGWNELLTKLPDGWIHCDADGSQFDSSLSPYLINAVLNIRLHFMETWDIGEQMLRNLYTEIVYTPIATPDGTIVKKFKGNNSGQPSTVVDNTLMVLLALKYSLLKDGVEAEKHKQVIKYFVNGDDLLISIDPAYEGLLDTMQGNFKELGLKYDFNSRTRDKGELWFMSHQGKRVEDIWIPKLEQERIVSILEWDRSKEPGNRMEAICAAMIESWGHQELTHQIRRFYAWLIGQAPYSGLAEIGKAPYIAESALRKLYLDKDADQSAIEVYLRAIFEDYTTEPEDLFVYHQSGDDTLDAGTSAPSKARKQESASSTQGIAPTVEGFESAEDPTLNKQRTMMAANKDVDVGSVGTFAVPRLKGLATKMNMPRVRGKPALNLDHLLLYNPEQVDLSNTRATRKQFDTWYDGVKRDYELDDNSMQIILNGLMVWCIENGTSPNINGMWVMMDGEEQIEYPIKPLIDHAKPTFRQIMAHFSNVAEAYIEKRNQEKAYMPRYGLQRNLTDMSLARYAFDFYEITSKTPARAREAHIQMKAAALRGTQSKLFGLDGNVSTMEENTERHTAEDVNRTMHSLLGVRGV</sequence>
<dbReference type="InterPro" id="IPR013648">
    <property type="entry name" value="PP_Potyviridae"/>
</dbReference>
<evidence type="ECO:0000256" key="20">
    <source>
        <dbReference type="ARBA" id="ARBA00022741"/>
    </source>
</evidence>
<keyword evidence="24" id="KW-0067">ATP-binding</keyword>
<evidence type="ECO:0000256" key="15">
    <source>
        <dbReference type="ARBA" id="ARBA00022581"/>
    </source>
</evidence>
<keyword evidence="7" id="KW-0941">Suppressor of RNA silencing</keyword>
<dbReference type="PROSITE" id="PS51194">
    <property type="entry name" value="HELICASE_CTER"/>
    <property type="match status" value="1"/>
</dbReference>
<dbReference type="PROSITE" id="PS50507">
    <property type="entry name" value="RDRP_SSRNA_POS"/>
    <property type="match status" value="1"/>
</dbReference>
<dbReference type="GO" id="GO:0039694">
    <property type="term" value="P:viral RNA genome replication"/>
    <property type="evidence" value="ECO:0007669"/>
    <property type="project" value="InterPro"/>
</dbReference>
<evidence type="ECO:0000256" key="19">
    <source>
        <dbReference type="ARBA" id="ARBA00022695"/>
    </source>
</evidence>
<comment type="catalytic activity">
    <reaction evidence="2">
        <text>Hydrolyzes a Gly-|-Gly bond at its own C-terminus, commonly in the sequence -Tyr-Xaa-Val-Gly-|-Gly, in the processing of the potyviral polyprotein.</text>
        <dbReference type="EC" id="3.4.22.45"/>
    </reaction>
</comment>
<evidence type="ECO:0000259" key="35">
    <source>
        <dbReference type="PROSITE" id="PS50507"/>
    </source>
</evidence>
<dbReference type="GO" id="GO:0016818">
    <property type="term" value="F:hydrolase activity, acting on acid anhydrides, in phosphorus-containing anhydrides"/>
    <property type="evidence" value="ECO:0007669"/>
    <property type="project" value="InterPro"/>
</dbReference>
<feature type="domain" description="Peptidase C6" evidence="39">
    <location>
        <begin position="649"/>
        <end position="771"/>
    </location>
</feature>
<dbReference type="InterPro" id="IPR001650">
    <property type="entry name" value="Helicase_C-like"/>
</dbReference>
<evidence type="ECO:0000256" key="17">
    <source>
        <dbReference type="ARBA" id="ARBA00022670"/>
    </source>
</evidence>
<dbReference type="InterPro" id="IPR043504">
    <property type="entry name" value="Peptidase_S1_PA_chymotrypsin"/>
</dbReference>
<dbReference type="GO" id="GO:0004386">
    <property type="term" value="F:helicase activity"/>
    <property type="evidence" value="ECO:0007669"/>
    <property type="project" value="UniProtKB-KW"/>
</dbReference>
<keyword evidence="11" id="KW-0191">Covalent protein-RNA linkage</keyword>
<dbReference type="Gene3D" id="3.30.70.270">
    <property type="match status" value="1"/>
</dbReference>
<dbReference type="SMART" id="SM00487">
    <property type="entry name" value="DEXDc"/>
    <property type="match status" value="1"/>
</dbReference>
<dbReference type="Pfam" id="PF13608">
    <property type="entry name" value="Potyvirid-P3"/>
    <property type="match status" value="1"/>
</dbReference>
<keyword evidence="10" id="KW-1139">Helical capsid protein</keyword>
<dbReference type="GO" id="GO:0006351">
    <property type="term" value="P:DNA-templated transcription"/>
    <property type="evidence" value="ECO:0007669"/>
    <property type="project" value="InterPro"/>
</dbReference>
<evidence type="ECO:0000256" key="27">
    <source>
        <dbReference type="ARBA" id="ARBA00023280"/>
    </source>
</evidence>
<evidence type="ECO:0000256" key="2">
    <source>
        <dbReference type="ARBA" id="ARBA00001848"/>
    </source>
</evidence>
<feature type="domain" description="Peptidase S30" evidence="40">
    <location>
        <begin position="170"/>
        <end position="313"/>
    </location>
</feature>
<evidence type="ECO:0000256" key="25">
    <source>
        <dbReference type="ARBA" id="ARBA00022844"/>
    </source>
</evidence>
<evidence type="ECO:0000256" key="11">
    <source>
        <dbReference type="ARBA" id="ARBA00022520"/>
    </source>
</evidence>
<keyword evidence="8" id="KW-0696">RNA-directed RNA polymerase</keyword>
<dbReference type="Pfam" id="PF01577">
    <property type="entry name" value="Peptidase_S30"/>
    <property type="match status" value="1"/>
</dbReference>
<evidence type="ECO:0000256" key="3">
    <source>
        <dbReference type="ARBA" id="ARBA00004147"/>
    </source>
</evidence>
<keyword evidence="27" id="KW-0899">Viral immunoevasion</keyword>
<dbReference type="InterPro" id="IPR043502">
    <property type="entry name" value="DNA/RNA_pol_sf"/>
</dbReference>
<proteinExistence type="inferred from homology"/>
<dbReference type="Pfam" id="PF00767">
    <property type="entry name" value="Poty_coat"/>
    <property type="match status" value="1"/>
</dbReference>
<evidence type="ECO:0000256" key="9">
    <source>
        <dbReference type="ARBA" id="ARBA00022488"/>
    </source>
</evidence>
<dbReference type="InterPro" id="IPR043128">
    <property type="entry name" value="Rev_trsase/Diguanyl_cyclase"/>
</dbReference>
<dbReference type="GO" id="GO:0019029">
    <property type="term" value="C:helical viral capsid"/>
    <property type="evidence" value="ECO:0007669"/>
    <property type="project" value="UniProtKB-KW"/>
</dbReference>
<evidence type="ECO:0000256" key="22">
    <source>
        <dbReference type="ARBA" id="ARBA00022806"/>
    </source>
</evidence>
<dbReference type="PANTHER" id="PTHR43519:SF1">
    <property type="entry name" value="ATP-DEPENDENT RNA HELICASE HRPB"/>
    <property type="match status" value="1"/>
</dbReference>
<comment type="similarity">
    <text evidence="5 33">Belongs to the potyviridae genome polyprotein family.</text>
</comment>
<keyword evidence="12" id="KW-0597">Phosphoprotein</keyword>
<evidence type="ECO:0000256" key="26">
    <source>
        <dbReference type="ARBA" id="ARBA00022953"/>
    </source>
</evidence>
<comment type="function">
    <text evidence="31">Mediates the cap-independent, EIF4E-dependent translation of viral genomic RNAs. Binds to the cap-binding site of host EIF4E and thus interferes with the host EIF4E-dependent mRNA export and translation. VPg-RNA directly binds EIF4E and is a template for transcription. Also forms trimeric complexes with EIF4E-EIF4G, which are templates for translation.</text>
</comment>
<evidence type="ECO:0000259" key="40">
    <source>
        <dbReference type="PROSITE" id="PS51871"/>
    </source>
</evidence>
<protein>
    <recommendedName>
        <fullName evidence="6">Genome polyprotein</fullName>
    </recommendedName>
</protein>
<dbReference type="GO" id="GO:0003723">
    <property type="term" value="F:RNA binding"/>
    <property type="evidence" value="ECO:0007669"/>
    <property type="project" value="InterPro"/>
</dbReference>
<evidence type="ECO:0000256" key="28">
    <source>
        <dbReference type="ARBA" id="ARBA00029405"/>
    </source>
</evidence>
<dbReference type="GO" id="GO:0005524">
    <property type="term" value="F:ATP binding"/>
    <property type="evidence" value="ECO:0007669"/>
    <property type="project" value="UniProtKB-KW"/>
</dbReference>
<evidence type="ECO:0000259" key="38">
    <source>
        <dbReference type="PROSITE" id="PS51436"/>
    </source>
</evidence>
<keyword evidence="9" id="KW-1036">Host cytoplasmic vesicle</keyword>
<keyword evidence="14" id="KW-1048">Host nucleus</keyword>
<evidence type="ECO:0000256" key="13">
    <source>
        <dbReference type="ARBA" id="ARBA00022561"/>
    </source>
</evidence>
<dbReference type="Pfam" id="PF00271">
    <property type="entry name" value="Helicase_C"/>
    <property type="match status" value="1"/>
</dbReference>
<dbReference type="InterPro" id="IPR009003">
    <property type="entry name" value="Peptidase_S1_PA"/>
</dbReference>
<organism evidence="41">
    <name type="scientific">Japanese yam mosaic virus</name>
    <dbReference type="NCBI Taxonomy" id="79917"/>
    <lineage>
        <taxon>Viruses</taxon>
        <taxon>Riboviria</taxon>
        <taxon>Orthornavirae</taxon>
        <taxon>Pisuviricota</taxon>
        <taxon>Stelpaviricetes</taxon>
        <taxon>Patatavirales</taxon>
        <taxon>Potyviridae</taxon>
        <taxon>Potyvirus</taxon>
        <taxon>Potyvirus nippodioscoreae</taxon>
    </lineage>
</organism>
<evidence type="ECO:0000256" key="7">
    <source>
        <dbReference type="ARBA" id="ARBA00022463"/>
    </source>
</evidence>
<dbReference type="Gene3D" id="3.90.70.150">
    <property type="entry name" value="Helper component proteinase"/>
    <property type="match status" value="1"/>
</dbReference>
<evidence type="ECO:0000256" key="5">
    <source>
        <dbReference type="ARBA" id="ARBA00006064"/>
    </source>
</evidence>
<comment type="function">
    <text evidence="29">Has helicase activity. It may be involved in replication.</text>
</comment>
<evidence type="ECO:0000256" key="16">
    <source>
        <dbReference type="ARBA" id="ARBA00022632"/>
    </source>
</evidence>
<dbReference type="GO" id="GO:0003968">
    <property type="term" value="F:RNA-directed RNA polymerase activity"/>
    <property type="evidence" value="ECO:0007669"/>
    <property type="project" value="UniProtKB-KW"/>
</dbReference>
<evidence type="ECO:0000256" key="12">
    <source>
        <dbReference type="ARBA" id="ARBA00022553"/>
    </source>
</evidence>
<feature type="active site" description="For helper component proteinase activity" evidence="32">
    <location>
        <position position="730"/>
    </location>
</feature>
<dbReference type="Pfam" id="PF08440">
    <property type="entry name" value="Poty_PP"/>
    <property type="match status" value="1"/>
</dbReference>
<evidence type="ECO:0000256" key="34">
    <source>
        <dbReference type="SAM" id="MobiDB-lite"/>
    </source>
</evidence>
<evidence type="ECO:0000256" key="14">
    <source>
        <dbReference type="ARBA" id="ARBA00022562"/>
    </source>
</evidence>
<dbReference type="GO" id="GO:0044161">
    <property type="term" value="C:host cell cytoplasmic vesicle"/>
    <property type="evidence" value="ECO:0007669"/>
    <property type="project" value="UniProtKB-SubCell"/>
</dbReference>
<comment type="subcellular location">
    <subcellularLocation>
        <location evidence="30">Host cytoplasmic vesicle</location>
    </subcellularLocation>
    <subcellularLocation>
        <location evidence="3">Host nucleus</location>
    </subcellularLocation>
    <subcellularLocation>
        <location evidence="4">Virion</location>
    </subcellularLocation>
</comment>
<dbReference type="InterPro" id="IPR011545">
    <property type="entry name" value="DEAD/DEAH_box_helicase_dom"/>
</dbReference>
<keyword evidence="17" id="KW-0645">Protease</keyword>
<comment type="function">
    <text evidence="28">Involved in aphid transmission, cell-to-cell and systemis movement, encapsidation of the viral RNA and in the regulation of viral RNA amplification.</text>
</comment>
<evidence type="ECO:0000256" key="4">
    <source>
        <dbReference type="ARBA" id="ARBA00004328"/>
    </source>
</evidence>
<evidence type="ECO:0000256" key="33">
    <source>
        <dbReference type="RuleBase" id="RU003351"/>
    </source>
</evidence>
<keyword evidence="21" id="KW-0378">Hydrolase</keyword>
<dbReference type="InterPro" id="IPR031159">
    <property type="entry name" value="HC_PRO_CPD_dom"/>
</dbReference>
<comment type="catalytic activity">
    <reaction evidence="1">
        <text>Hydrolyzes glutaminyl bonds, and activity is further restricted by preferences for the amino acids in P6 - P1' that vary with the species of potyvirus, e.g. Glu-Xaa-Xaa-Tyr-Xaa-Gln-|-(Ser or Gly) for the enzyme from tobacco etch virus. The natural substrate is the viral polyprotein, but other proteins and oligopeptides containing the appropriate consensus sequence are also cleaved.</text>
        <dbReference type="EC" id="3.4.22.44"/>
    </reaction>
</comment>
<accession>A0A0B4VMV8</accession>
<keyword evidence="23" id="KW-0788">Thiol protease</keyword>
<keyword evidence="26" id="KW-0693">Viral RNA replication</keyword>
<keyword evidence="22" id="KW-0347">Helicase</keyword>
<dbReference type="InterPro" id="IPR001205">
    <property type="entry name" value="RNA-dir_pol_C"/>
</dbReference>
<dbReference type="CDD" id="cd23175">
    <property type="entry name" value="ps-ssRNAv_Potyviridae_RdRp"/>
    <property type="match status" value="1"/>
</dbReference>
<evidence type="ECO:0000259" key="36">
    <source>
        <dbReference type="PROSITE" id="PS51192"/>
    </source>
</evidence>
<dbReference type="InterPro" id="IPR001730">
    <property type="entry name" value="Potyv_NIa-pro_dom"/>
</dbReference>
<dbReference type="InterPro" id="IPR001456">
    <property type="entry name" value="HC-pro"/>
</dbReference>
<evidence type="ECO:0000256" key="21">
    <source>
        <dbReference type="ARBA" id="ARBA00022801"/>
    </source>
</evidence>
<feature type="domain" description="RdRp catalytic" evidence="35">
    <location>
        <begin position="2552"/>
        <end position="2676"/>
    </location>
</feature>
<evidence type="ECO:0000256" key="31">
    <source>
        <dbReference type="ARBA" id="ARBA00045403"/>
    </source>
</evidence>
<dbReference type="PROSITE" id="PS51192">
    <property type="entry name" value="HELICASE_ATP_BIND_1"/>
    <property type="match status" value="1"/>
</dbReference>
<keyword evidence="18" id="KW-0808">Transferase</keyword>
<dbReference type="GO" id="GO:0004197">
    <property type="term" value="F:cysteine-type endopeptidase activity"/>
    <property type="evidence" value="ECO:0007669"/>
    <property type="project" value="InterPro"/>
</dbReference>
<dbReference type="InterPro" id="IPR002540">
    <property type="entry name" value="Pept_S30_P1_potyvir"/>
</dbReference>
<dbReference type="SMART" id="SM00490">
    <property type="entry name" value="HELICc"/>
    <property type="match status" value="1"/>
</dbReference>
<dbReference type="InterPro" id="IPR001592">
    <property type="entry name" value="Poty_coat"/>
</dbReference>
<evidence type="ECO:0000259" key="37">
    <source>
        <dbReference type="PROSITE" id="PS51194"/>
    </source>
</evidence>
<evidence type="ECO:0000256" key="1">
    <source>
        <dbReference type="ARBA" id="ARBA00000785"/>
    </source>
</evidence>
<dbReference type="Pfam" id="PF00270">
    <property type="entry name" value="DEAD"/>
    <property type="match status" value="1"/>
</dbReference>
<evidence type="ECO:0000256" key="29">
    <source>
        <dbReference type="ARBA" id="ARBA00029422"/>
    </source>
</evidence>
<evidence type="ECO:0000256" key="8">
    <source>
        <dbReference type="ARBA" id="ARBA00022484"/>
    </source>
</evidence>
<evidence type="ECO:0000256" key="6">
    <source>
        <dbReference type="ARBA" id="ARBA00020107"/>
    </source>
</evidence>
<evidence type="ECO:0000256" key="18">
    <source>
        <dbReference type="ARBA" id="ARBA00022679"/>
    </source>
</evidence>
<evidence type="ECO:0000313" key="41">
    <source>
        <dbReference type="EMBL" id="AJD23395.1"/>
    </source>
</evidence>
<dbReference type="PRINTS" id="PR00966">
    <property type="entry name" value="NIAPOTYPTASE"/>
</dbReference>
<feature type="domain" description="Peptidase C4" evidence="38">
    <location>
        <begin position="2068"/>
        <end position="2286"/>
    </location>
</feature>
<evidence type="ECO:0000256" key="23">
    <source>
        <dbReference type="ARBA" id="ARBA00022807"/>
    </source>
</evidence>
<dbReference type="GO" id="GO:0005198">
    <property type="term" value="F:structural molecule activity"/>
    <property type="evidence" value="ECO:0007669"/>
    <property type="project" value="InterPro"/>
</dbReference>
<dbReference type="InterPro" id="IPR027417">
    <property type="entry name" value="P-loop_NTPase"/>
</dbReference>
<dbReference type="InterPro" id="IPR007094">
    <property type="entry name" value="RNA-dir_pol_PSvirus"/>
</dbReference>
<feature type="region of interest" description="Disordered" evidence="34">
    <location>
        <begin position="2835"/>
        <end position="2868"/>
    </location>
</feature>
<dbReference type="PROSITE" id="PS51744">
    <property type="entry name" value="HC_PRO_CPD"/>
    <property type="match status" value="1"/>
</dbReference>
<name>A0A0B4VMV8_9POTV</name>
<evidence type="ECO:0000256" key="24">
    <source>
        <dbReference type="ARBA" id="ARBA00022840"/>
    </source>
</evidence>
<dbReference type="SUPFAM" id="SSF52540">
    <property type="entry name" value="P-loop containing nucleoside triphosphate hydrolases"/>
    <property type="match status" value="2"/>
</dbReference>
<dbReference type="InterPro" id="IPR039560">
    <property type="entry name" value="Potyvirid-P3"/>
</dbReference>
<feature type="domain" description="Helicase C-terminal" evidence="37">
    <location>
        <begin position="1422"/>
        <end position="1581"/>
    </location>
</feature>
<reference evidence="41" key="1">
    <citation type="submission" date="2014-05" db="EMBL/GenBank/DDBJ databases">
        <title>Genetic diversity and genome recombination of Japanese yam mosaic virus in China.</title>
        <authorList>
            <person name="Zou C."/>
            <person name="Lu X."/>
            <person name="Meng J."/>
            <person name="Chen B."/>
        </authorList>
    </citation>
    <scope>NUCLEOTIDE SEQUENCE</scope>
    <source>
        <strain evidence="41">WX1</strain>
    </source>
</reference>
<dbReference type="SUPFAM" id="SSF50494">
    <property type="entry name" value="Trypsin-like serine proteases"/>
    <property type="match status" value="1"/>
</dbReference>
<dbReference type="Pfam" id="PF00851">
    <property type="entry name" value="Peptidase_C6"/>
    <property type="match status" value="1"/>
</dbReference>
<evidence type="ECO:0000256" key="30">
    <source>
        <dbReference type="ARBA" id="ARBA00034108"/>
    </source>
</evidence>
<feature type="domain" description="Helicase ATP-binding" evidence="36">
    <location>
        <begin position="1251"/>
        <end position="1403"/>
    </location>
</feature>
<keyword evidence="13" id="KW-0167">Capsid protein</keyword>
<keyword evidence="19" id="KW-0548">Nucleotidyltransferase</keyword>
<dbReference type="GO" id="GO:0042025">
    <property type="term" value="C:host cell nucleus"/>
    <property type="evidence" value="ECO:0007669"/>
    <property type="project" value="UniProtKB-SubCell"/>
</dbReference>
<dbReference type="GO" id="GO:0052170">
    <property type="term" value="P:symbiont-mediated suppression of host innate immune response"/>
    <property type="evidence" value="ECO:0007669"/>
    <property type="project" value="UniProtKB-KW"/>
</dbReference>
<dbReference type="PANTHER" id="PTHR43519">
    <property type="entry name" value="ATP-DEPENDENT RNA HELICASE HRPB"/>
    <property type="match status" value="1"/>
</dbReference>
<evidence type="ECO:0000256" key="10">
    <source>
        <dbReference type="ARBA" id="ARBA00022497"/>
    </source>
</evidence>
<dbReference type="Pfam" id="PF00680">
    <property type="entry name" value="RdRP_1"/>
    <property type="match status" value="1"/>
</dbReference>
<dbReference type="GO" id="GO:0006508">
    <property type="term" value="P:proteolysis"/>
    <property type="evidence" value="ECO:0007669"/>
    <property type="project" value="UniProtKB-KW"/>
</dbReference>
<dbReference type="PROSITE" id="PS51436">
    <property type="entry name" value="POTYVIRUS_NIA_PRO"/>
    <property type="match status" value="1"/>
</dbReference>
<dbReference type="EMBL" id="KJ789138">
    <property type="protein sequence ID" value="AJD23395.1"/>
    <property type="molecule type" value="Genomic_RNA"/>
</dbReference>
<evidence type="ECO:0000259" key="39">
    <source>
        <dbReference type="PROSITE" id="PS51744"/>
    </source>
</evidence>
<dbReference type="Pfam" id="PF00863">
    <property type="entry name" value="Peptidase_C4"/>
    <property type="match status" value="1"/>
</dbReference>
<evidence type="ECO:0000256" key="32">
    <source>
        <dbReference type="PROSITE-ProRule" id="PRU01080"/>
    </source>
</evidence>
<keyword evidence="25" id="KW-0946">Virion</keyword>
<dbReference type="Gene3D" id="3.40.50.300">
    <property type="entry name" value="P-loop containing nucleotide triphosphate hydrolases"/>
    <property type="match status" value="2"/>
</dbReference>
<dbReference type="PROSITE" id="PS51871">
    <property type="entry name" value="PV_P1_PRO"/>
    <property type="match status" value="1"/>
</dbReference>
<dbReference type="Gene3D" id="2.40.10.10">
    <property type="entry name" value="Trypsin-like serine proteases"/>
    <property type="match status" value="2"/>
</dbReference>